<comment type="caution">
    <text evidence="14">The sequence shown here is derived from an EMBL/GenBank/DDBJ whole genome shotgun (WGS) entry which is preliminary data.</text>
</comment>
<feature type="transmembrane region" description="Helical" evidence="12">
    <location>
        <begin position="12"/>
        <end position="30"/>
    </location>
</feature>
<dbReference type="PANTHER" id="PTHR10806">
    <property type="entry name" value="SIGNAL PEPTIDASE COMPLEX CATALYTIC SUBUNIT SEC11"/>
    <property type="match status" value="1"/>
</dbReference>
<reference evidence="14" key="2">
    <citation type="submission" date="2020-09" db="EMBL/GenBank/DDBJ databases">
        <authorList>
            <person name="Sun Q."/>
            <person name="Sedlacek I."/>
        </authorList>
    </citation>
    <scope>NUCLEOTIDE SEQUENCE</scope>
    <source>
        <strain evidence="14">CCM 8433</strain>
    </source>
</reference>
<dbReference type="SUPFAM" id="SSF51306">
    <property type="entry name" value="LexA/Signal peptidase"/>
    <property type="match status" value="1"/>
</dbReference>
<evidence type="ECO:0000256" key="3">
    <source>
        <dbReference type="ARBA" id="ARBA00022692"/>
    </source>
</evidence>
<evidence type="ECO:0000256" key="6">
    <source>
        <dbReference type="ARBA" id="ARBA00022968"/>
    </source>
</evidence>
<feature type="transmembrane region" description="Helical" evidence="12">
    <location>
        <begin position="140"/>
        <end position="161"/>
    </location>
</feature>
<dbReference type="GO" id="GO:0006465">
    <property type="term" value="P:signal peptide processing"/>
    <property type="evidence" value="ECO:0007669"/>
    <property type="project" value="UniProtKB-UniRule"/>
</dbReference>
<protein>
    <recommendedName>
        <fullName evidence="9 11">Signal peptidase I</fullName>
        <ecNumber evidence="11">3.4.21.89</ecNumber>
    </recommendedName>
</protein>
<gene>
    <name evidence="14" type="primary">sipW</name>
    <name evidence="14" type="ORF">GCM10011482_18500</name>
</gene>
<dbReference type="CDD" id="cd06530">
    <property type="entry name" value="S26_SPase_I"/>
    <property type="match status" value="1"/>
</dbReference>
<organism evidence="14 15">
    <name type="scientific">Enterococcus alcedinis</name>
    <dbReference type="NCBI Taxonomy" id="1274384"/>
    <lineage>
        <taxon>Bacteria</taxon>
        <taxon>Bacillati</taxon>
        <taxon>Bacillota</taxon>
        <taxon>Bacilli</taxon>
        <taxon>Lactobacillales</taxon>
        <taxon>Enterococcaceae</taxon>
        <taxon>Enterococcus</taxon>
    </lineage>
</organism>
<proteinExistence type="predicted"/>
<evidence type="ECO:0000256" key="9">
    <source>
        <dbReference type="ARBA" id="ARBA00033305"/>
    </source>
</evidence>
<dbReference type="Proteomes" id="UP000622610">
    <property type="component" value="Unassembled WGS sequence"/>
</dbReference>
<dbReference type="EMBL" id="BMDT01000008">
    <property type="protein sequence ID" value="GGI66196.1"/>
    <property type="molecule type" value="Genomic_DNA"/>
</dbReference>
<dbReference type="Pfam" id="PF10502">
    <property type="entry name" value="Peptidase_S26"/>
    <property type="match status" value="1"/>
</dbReference>
<dbReference type="NCBIfam" id="TIGR02228">
    <property type="entry name" value="sigpep_I_arch"/>
    <property type="match status" value="1"/>
</dbReference>
<evidence type="ECO:0000256" key="10">
    <source>
        <dbReference type="ARBA" id="ARBA00045533"/>
    </source>
</evidence>
<evidence type="ECO:0000256" key="1">
    <source>
        <dbReference type="ARBA" id="ARBA00004648"/>
    </source>
</evidence>
<dbReference type="GO" id="GO:0004252">
    <property type="term" value="F:serine-type endopeptidase activity"/>
    <property type="evidence" value="ECO:0007669"/>
    <property type="project" value="UniProtKB-UniRule"/>
</dbReference>
<dbReference type="InterPro" id="IPR019533">
    <property type="entry name" value="Peptidase_S26"/>
</dbReference>
<comment type="function">
    <text evidence="10">Catalytic component of the signal peptidase complex (SPC) which catalyzes the cleavage of N-terminal signal sequences from nascent proteins as they are translocated into the lumen of the endoplasmic reticulum. Specifically cleaves N-terminal signal peptides that contain a hydrophobic alpha-helix (h-region) shorter than 18-20 amino acids.</text>
</comment>
<keyword evidence="8 12" id="KW-0472">Membrane</keyword>
<evidence type="ECO:0000256" key="7">
    <source>
        <dbReference type="ARBA" id="ARBA00022989"/>
    </source>
</evidence>
<keyword evidence="7 12" id="KW-1133">Transmembrane helix</keyword>
<name>A0A917JG61_9ENTE</name>
<reference evidence="14" key="1">
    <citation type="journal article" date="2014" name="Int. J. Syst. Evol. Microbiol.">
        <title>Complete genome sequence of Corynebacterium casei LMG S-19264T (=DSM 44701T), isolated from a smear-ripened cheese.</title>
        <authorList>
            <consortium name="US DOE Joint Genome Institute (JGI-PGF)"/>
            <person name="Walter F."/>
            <person name="Albersmeier A."/>
            <person name="Kalinowski J."/>
            <person name="Ruckert C."/>
        </authorList>
    </citation>
    <scope>NUCLEOTIDE SEQUENCE</scope>
    <source>
        <strain evidence="14">CCM 8433</strain>
    </source>
</reference>
<dbReference type="InterPro" id="IPR001733">
    <property type="entry name" value="Peptidase_S26B"/>
</dbReference>
<evidence type="ECO:0000256" key="2">
    <source>
        <dbReference type="ARBA" id="ARBA00022670"/>
    </source>
</evidence>
<keyword evidence="2" id="KW-0645">Protease</keyword>
<comment type="subcellular location">
    <subcellularLocation>
        <location evidence="1">Endoplasmic reticulum membrane</location>
        <topology evidence="1">Single-pass type II membrane protein</topology>
    </subcellularLocation>
</comment>
<dbReference type="AlphaFoldDB" id="A0A917JG61"/>
<evidence type="ECO:0000313" key="15">
    <source>
        <dbReference type="Proteomes" id="UP000622610"/>
    </source>
</evidence>
<evidence type="ECO:0000313" key="14">
    <source>
        <dbReference type="EMBL" id="GGI66196.1"/>
    </source>
</evidence>
<dbReference type="PANTHER" id="PTHR10806:SF6">
    <property type="entry name" value="SIGNAL PEPTIDASE COMPLEX CATALYTIC SUBUNIT SEC11"/>
    <property type="match status" value="1"/>
</dbReference>
<feature type="domain" description="Peptidase S26" evidence="13">
    <location>
        <begin position="12"/>
        <end position="81"/>
    </location>
</feature>
<dbReference type="GO" id="GO:0016020">
    <property type="term" value="C:membrane"/>
    <property type="evidence" value="ECO:0007669"/>
    <property type="project" value="UniProtKB-UniRule"/>
</dbReference>
<keyword evidence="4" id="KW-0378">Hydrolase</keyword>
<dbReference type="PRINTS" id="PR00728">
    <property type="entry name" value="SIGNALPTASE"/>
</dbReference>
<dbReference type="GO" id="GO:0009003">
    <property type="term" value="F:signal peptidase activity"/>
    <property type="evidence" value="ECO:0007669"/>
    <property type="project" value="UniProtKB-EC"/>
</dbReference>
<dbReference type="Gene3D" id="2.10.109.10">
    <property type="entry name" value="Umud Fragment, subunit A"/>
    <property type="match status" value="1"/>
</dbReference>
<keyword evidence="5" id="KW-0256">Endoplasmic reticulum</keyword>
<dbReference type="EC" id="3.4.21.89" evidence="11"/>
<dbReference type="PROSITE" id="PS00501">
    <property type="entry name" value="SPASE_I_1"/>
    <property type="match status" value="1"/>
</dbReference>
<evidence type="ECO:0000259" key="13">
    <source>
        <dbReference type="Pfam" id="PF10502"/>
    </source>
</evidence>
<keyword evidence="6" id="KW-0735">Signal-anchor</keyword>
<evidence type="ECO:0000256" key="12">
    <source>
        <dbReference type="SAM" id="Phobius"/>
    </source>
</evidence>
<keyword evidence="3 12" id="KW-0812">Transmembrane</keyword>
<evidence type="ECO:0000256" key="5">
    <source>
        <dbReference type="ARBA" id="ARBA00022824"/>
    </source>
</evidence>
<evidence type="ECO:0000256" key="11">
    <source>
        <dbReference type="NCBIfam" id="TIGR02228"/>
    </source>
</evidence>
<dbReference type="RefSeq" id="WP_188368026.1">
    <property type="nucleotide sequence ID" value="NZ_BMDT01000008.1"/>
</dbReference>
<evidence type="ECO:0000256" key="4">
    <source>
        <dbReference type="ARBA" id="ARBA00022801"/>
    </source>
</evidence>
<dbReference type="InterPro" id="IPR019756">
    <property type="entry name" value="Pept_S26A_signal_pept_1_Ser-AS"/>
</dbReference>
<evidence type="ECO:0000256" key="8">
    <source>
        <dbReference type="ARBA" id="ARBA00023136"/>
    </source>
</evidence>
<sequence length="170" mass="19566">MKKRVKKTVKFLSAIFVFFVLFIAILNFFSNPQKPSLFGYRGYTVISGSMEPTLSLGDYIITKERSFMELDKGDIISFENGQTIVTHRIEEQLPDGRFVTRGDANRIDDQLAVDEEAYIGKMLFRIPFLGKIMIWLQDPLIFGTVMALIATRLLIIIFFGVGQRKRRKET</sequence>
<accession>A0A917JG61</accession>
<dbReference type="InterPro" id="IPR036286">
    <property type="entry name" value="LexA/Signal_pep-like_sf"/>
</dbReference>
<keyword evidence="15" id="KW-1185">Reference proteome</keyword>